<name>A0A1H8JGM4_9RHOB</name>
<sequence>MPLRQLTDIERQRMKRLTAESVDITLLQPTWTALDKGYMDATAPVRNYLKENGLHDYEGQGRGARENGVKIDAFLISEQGQIEAPASLYKPKAKPTKDGDPRIWFSKLHHHTNPDDMLAVTEHDGQLVVINLTQVDISHVLDVQQSGPLWDILKDIGSEANEIADELLEKLRQIVSRGYVPSIMETRADTAIGRTLEAALGIEMNARQEPDYKGIELKSYRRKKKSQENRKQLFAKVPNWEISKFNSMTDVLDAFGYYRDGRDRLNCTVSAANTNSQGLTFQLDEKTGILNEVSTTTDHGAFASWYLTELRDILKAKHAETFWVGATVHPIEGREHFEFTDVIHTRKPIGSQFDILLEQGEITMDHMMKRVDSGRAHERGPSFKIGAGSLDLLFPPSKTYALA</sequence>
<dbReference type="InterPro" id="IPR043004">
    <property type="entry name" value="MvaI_BcnI_cat"/>
</dbReference>
<proteinExistence type="predicted"/>
<dbReference type="AlphaFoldDB" id="A0A1H8JGM4"/>
<feature type="domain" description="MvaI/BcnI restriction endonuclease" evidence="1">
    <location>
        <begin position="168"/>
        <end position="394"/>
    </location>
</feature>
<dbReference type="InterPro" id="IPR043005">
    <property type="entry name" value="MvaI_BcnI_rec"/>
</dbReference>
<dbReference type="GO" id="GO:0004519">
    <property type="term" value="F:endonuclease activity"/>
    <property type="evidence" value="ECO:0007669"/>
    <property type="project" value="UniProtKB-KW"/>
</dbReference>
<accession>A0A1H8JGM4</accession>
<dbReference type="InterPro" id="IPR029127">
    <property type="entry name" value="MvaI_BcnI"/>
</dbReference>
<dbReference type="Gene3D" id="3.40.210.20">
    <property type="entry name" value="MvaI/BcnI restriction endonuclease, catalytic domain"/>
    <property type="match status" value="1"/>
</dbReference>
<evidence type="ECO:0000313" key="2">
    <source>
        <dbReference type="EMBL" id="SEN79860.1"/>
    </source>
</evidence>
<organism evidence="2 3">
    <name type="scientific">Roseovarius tolerans</name>
    <dbReference type="NCBI Taxonomy" id="74031"/>
    <lineage>
        <taxon>Bacteria</taxon>
        <taxon>Pseudomonadati</taxon>
        <taxon>Pseudomonadota</taxon>
        <taxon>Alphaproteobacteria</taxon>
        <taxon>Rhodobacterales</taxon>
        <taxon>Roseobacteraceae</taxon>
        <taxon>Roseovarius</taxon>
    </lineage>
</organism>
<keyword evidence="2" id="KW-0378">Hydrolase</keyword>
<dbReference type="Proteomes" id="UP000182160">
    <property type="component" value="Unassembled WGS sequence"/>
</dbReference>
<gene>
    <name evidence="2" type="ORF">SAMN04488077_1319</name>
</gene>
<dbReference type="CDD" id="cd22347">
    <property type="entry name" value="PDDEXK_nuclease"/>
    <property type="match status" value="1"/>
</dbReference>
<keyword evidence="2" id="KW-0255">Endonuclease</keyword>
<evidence type="ECO:0000259" key="1">
    <source>
        <dbReference type="Pfam" id="PF15515"/>
    </source>
</evidence>
<reference evidence="2 3" key="1">
    <citation type="submission" date="2016-10" db="EMBL/GenBank/DDBJ databases">
        <authorList>
            <person name="de Groot N.N."/>
        </authorList>
    </citation>
    <scope>NUCLEOTIDE SEQUENCE [LARGE SCALE GENOMIC DNA]</scope>
    <source>
        <strain evidence="2 3">DSM 11457</strain>
    </source>
</reference>
<protein>
    <submittedName>
        <fullName evidence="2">MvaI/BcnI restriction endonuclease family protein</fullName>
    </submittedName>
</protein>
<keyword evidence="2" id="KW-0540">Nuclease</keyword>
<evidence type="ECO:0000313" key="3">
    <source>
        <dbReference type="Proteomes" id="UP000182160"/>
    </source>
</evidence>
<dbReference type="Gene3D" id="3.30.70.3570">
    <property type="entry name" value="MvaI/BcnI restriction endonuclease, recognition domain"/>
    <property type="match status" value="1"/>
</dbReference>
<dbReference type="EMBL" id="FOBO01000031">
    <property type="protein sequence ID" value="SEN79860.1"/>
    <property type="molecule type" value="Genomic_DNA"/>
</dbReference>
<dbReference type="Pfam" id="PF15515">
    <property type="entry name" value="MvaI_BcnI"/>
    <property type="match status" value="1"/>
</dbReference>